<dbReference type="Proteomes" id="UP000008312">
    <property type="component" value="Unassembled WGS sequence"/>
</dbReference>
<feature type="compositionally biased region" description="Basic and acidic residues" evidence="8">
    <location>
        <begin position="75"/>
        <end position="85"/>
    </location>
</feature>
<dbReference type="InParanoid" id="D8LV08"/>
<feature type="compositionally biased region" description="Basic and acidic residues" evidence="8">
    <location>
        <begin position="101"/>
        <end position="114"/>
    </location>
</feature>
<dbReference type="Gene3D" id="2.130.10.10">
    <property type="entry name" value="YVTN repeat-like/Quinoprotein amine dehydrogenase"/>
    <property type="match status" value="2"/>
</dbReference>
<keyword evidence="6" id="KW-0413">Isomerase</keyword>
<dbReference type="SUPFAM" id="SSF50891">
    <property type="entry name" value="Cyclophilin-like"/>
    <property type="match status" value="1"/>
</dbReference>
<evidence type="ECO:0000256" key="6">
    <source>
        <dbReference type="ARBA" id="ARBA00023235"/>
    </source>
</evidence>
<evidence type="ECO:0000256" key="3">
    <source>
        <dbReference type="ARBA" id="ARBA00022574"/>
    </source>
</evidence>
<sequence length="761" mass="84149">MAQLIAECKKRNLPSGGSKSEVVKRLTVAIETSKNLKSSEKEEEKKQESAKPEESESDDDIGPMPVPKTSQNDQKSNETSEMKDGNEEDSDSDIGPMPTSVKRDSPTKSPQNEKNDDDDDDIGPVPTSSESKSSPKEASSSTPAAKKPVSADAYYLSDLPSAAMYEKSYTHPSIVLLSCVTPHTNFLYTASLNGSVKIWKKFPIGIEFVKQFFAHQARVVSLVASADGRFVASAGEDKRVVIYDTVAFDVIQIFSLAFVPGPLCWAHGSSLNAPLLAISDAESHAIGVYSIEKPEPLFTFRYHKQPIVGLLFHPTLHFLVSLDRSGVFAYWEPQDGALPKNSIEFRFMIATDLYVFRKNKVTPMTLSASLSGNRMAVFALDWKVRMYIFGVTTGKLLQTIDESDAAYESLFAQNGLLVDAFHFAKRLKLEATIREKVPIFGIPEIQAISEGLQSPINCVFDRSERFAVYGSPFGVKTVNIATGETAGILGEVEKTERFLHVSLFQGVSRVSSQLQIGLRREKKEAGALLAGASDVPAGKRFAGSVEEASDPCVFATSFEKRRFFVFSRREPDTSEEPRDVINEKEVAEADLLEEEGAEPVNFLAKRVILRTTMGDIELELWKDVAPKAVENFSNLCRSGYYDNVVFHRVIKNFMIQTGDPTGTGRGGESMWGTPFEDEYAKGVEFDKPFLLAMANSGPNSNGSQFFITTAPAAWLNRKHTIFGKVLKGQSVVKDIERARVKNDTTYRPFDDMKIVSTETYK</sequence>
<evidence type="ECO:0000313" key="10">
    <source>
        <dbReference type="EMBL" id="CBK19647.2"/>
    </source>
</evidence>
<keyword evidence="3 7" id="KW-0853">WD repeat</keyword>
<feature type="compositionally biased region" description="Low complexity" evidence="8">
    <location>
        <begin position="124"/>
        <end position="147"/>
    </location>
</feature>
<dbReference type="PANTHER" id="PTHR45625:SF4">
    <property type="entry name" value="PEPTIDYLPROLYL ISOMERASE DOMAIN AND WD REPEAT-CONTAINING PROTEIN 1"/>
    <property type="match status" value="1"/>
</dbReference>
<keyword evidence="5" id="KW-0697">Rotamase</keyword>
<dbReference type="Pfam" id="PF02037">
    <property type="entry name" value="SAP"/>
    <property type="match status" value="1"/>
</dbReference>
<dbReference type="FunFam" id="2.40.100.10:FF:000003">
    <property type="entry name" value="Peptidylprolyl isomerase domain and WD repeat-containing 1"/>
    <property type="match status" value="1"/>
</dbReference>
<evidence type="ECO:0000256" key="2">
    <source>
        <dbReference type="ARBA" id="ARBA00013194"/>
    </source>
</evidence>
<keyword evidence="11" id="KW-1185">Reference proteome</keyword>
<dbReference type="Pfam" id="PF00160">
    <property type="entry name" value="Pro_isomerase"/>
    <property type="match status" value="1"/>
</dbReference>
<keyword evidence="4" id="KW-0677">Repeat</keyword>
<dbReference type="OrthoDB" id="10264753at2759"/>
<proteinExistence type="predicted"/>
<comment type="catalytic activity">
    <reaction evidence="1">
        <text>[protein]-peptidylproline (omega=180) = [protein]-peptidylproline (omega=0)</text>
        <dbReference type="Rhea" id="RHEA:16237"/>
        <dbReference type="Rhea" id="RHEA-COMP:10747"/>
        <dbReference type="Rhea" id="RHEA-COMP:10748"/>
        <dbReference type="ChEBI" id="CHEBI:83833"/>
        <dbReference type="ChEBI" id="CHEBI:83834"/>
        <dbReference type="EC" id="5.2.1.8"/>
    </reaction>
</comment>
<evidence type="ECO:0000256" key="8">
    <source>
        <dbReference type="SAM" id="MobiDB-lite"/>
    </source>
</evidence>
<dbReference type="PROSITE" id="PS50072">
    <property type="entry name" value="CSA_PPIASE_2"/>
    <property type="match status" value="1"/>
</dbReference>
<protein>
    <recommendedName>
        <fullName evidence="2">peptidylprolyl isomerase</fullName>
        <ecNumber evidence="2">5.2.1.8</ecNumber>
    </recommendedName>
</protein>
<feature type="repeat" description="WD" evidence="7">
    <location>
        <begin position="212"/>
        <end position="244"/>
    </location>
</feature>
<dbReference type="InterPro" id="IPR015943">
    <property type="entry name" value="WD40/YVTN_repeat-like_dom_sf"/>
</dbReference>
<reference evidence="10" key="1">
    <citation type="submission" date="2010-02" db="EMBL/GenBank/DDBJ databases">
        <title>Sequencing and annotation of the Blastocystis hominis genome.</title>
        <authorList>
            <person name="Wincker P."/>
        </authorList>
    </citation>
    <scope>NUCLEOTIDE SEQUENCE</scope>
    <source>
        <strain evidence="10">Singapore isolate B</strain>
    </source>
</reference>
<dbReference type="PROSITE" id="PS00170">
    <property type="entry name" value="CSA_PPIASE_1"/>
    <property type="match status" value="1"/>
</dbReference>
<dbReference type="InterPro" id="IPR044666">
    <property type="entry name" value="Cyclophilin_A-like"/>
</dbReference>
<dbReference type="OMA" id="GMVEYWR"/>
<name>D8LV08_BLAHO</name>
<dbReference type="InterPro" id="IPR020892">
    <property type="entry name" value="Cyclophilin-type_PPIase_CS"/>
</dbReference>
<organism evidence="10">
    <name type="scientific">Blastocystis hominis</name>
    <dbReference type="NCBI Taxonomy" id="12968"/>
    <lineage>
        <taxon>Eukaryota</taxon>
        <taxon>Sar</taxon>
        <taxon>Stramenopiles</taxon>
        <taxon>Bigyra</taxon>
        <taxon>Opalozoa</taxon>
        <taxon>Opalinata</taxon>
        <taxon>Blastocystidae</taxon>
        <taxon>Blastocystis</taxon>
    </lineage>
</organism>
<dbReference type="InterPro" id="IPR003034">
    <property type="entry name" value="SAP_dom"/>
</dbReference>
<dbReference type="PROSITE" id="PS50082">
    <property type="entry name" value="WD_REPEATS_2"/>
    <property type="match status" value="1"/>
</dbReference>
<dbReference type="GeneID" id="24917417"/>
<dbReference type="Gene3D" id="2.40.100.10">
    <property type="entry name" value="Cyclophilin-like"/>
    <property type="match status" value="1"/>
</dbReference>
<dbReference type="Gene3D" id="1.10.720.30">
    <property type="entry name" value="SAP domain"/>
    <property type="match status" value="1"/>
</dbReference>
<dbReference type="Pfam" id="PF00400">
    <property type="entry name" value="WD40"/>
    <property type="match status" value="2"/>
</dbReference>
<evidence type="ECO:0000256" key="1">
    <source>
        <dbReference type="ARBA" id="ARBA00000971"/>
    </source>
</evidence>
<dbReference type="FunCoup" id="D8LV08">
    <property type="interactions" value="457"/>
</dbReference>
<dbReference type="EMBL" id="FN668638">
    <property type="protein sequence ID" value="CBK19647.2"/>
    <property type="molecule type" value="Genomic_DNA"/>
</dbReference>
<accession>D8LV08</accession>
<feature type="domain" description="PPIase cyclophilin-type" evidence="9">
    <location>
        <begin position="603"/>
        <end position="759"/>
    </location>
</feature>
<evidence type="ECO:0000256" key="4">
    <source>
        <dbReference type="ARBA" id="ARBA00022737"/>
    </source>
</evidence>
<dbReference type="InterPro" id="IPR002130">
    <property type="entry name" value="Cyclophilin-type_PPIase_dom"/>
</dbReference>
<evidence type="ECO:0000259" key="9">
    <source>
        <dbReference type="PROSITE" id="PS50072"/>
    </source>
</evidence>
<dbReference type="InterPro" id="IPR036361">
    <property type="entry name" value="SAP_dom_sf"/>
</dbReference>
<dbReference type="EC" id="5.2.1.8" evidence="2"/>
<feature type="region of interest" description="Disordered" evidence="8">
    <location>
        <begin position="1"/>
        <end position="147"/>
    </location>
</feature>
<dbReference type="GO" id="GO:0006457">
    <property type="term" value="P:protein folding"/>
    <property type="evidence" value="ECO:0007669"/>
    <property type="project" value="InterPro"/>
</dbReference>
<dbReference type="PRINTS" id="PR00153">
    <property type="entry name" value="CSAPPISMRASE"/>
</dbReference>
<evidence type="ECO:0000256" key="7">
    <source>
        <dbReference type="PROSITE-ProRule" id="PRU00221"/>
    </source>
</evidence>
<dbReference type="InterPro" id="IPR029000">
    <property type="entry name" value="Cyclophilin-like_dom_sf"/>
</dbReference>
<dbReference type="SMART" id="SM00320">
    <property type="entry name" value="WD40"/>
    <property type="match status" value="3"/>
</dbReference>
<dbReference type="RefSeq" id="XP_012893695.1">
    <property type="nucleotide sequence ID" value="XM_013038241.1"/>
</dbReference>
<feature type="compositionally biased region" description="Basic and acidic residues" evidence="8">
    <location>
        <begin position="37"/>
        <end position="54"/>
    </location>
</feature>
<dbReference type="GO" id="GO:0005634">
    <property type="term" value="C:nucleus"/>
    <property type="evidence" value="ECO:0007669"/>
    <property type="project" value="UniProtKB-ARBA"/>
</dbReference>
<dbReference type="InterPro" id="IPR036322">
    <property type="entry name" value="WD40_repeat_dom_sf"/>
</dbReference>
<dbReference type="AlphaFoldDB" id="D8LV08"/>
<gene>
    <name evidence="10" type="ORF">GSBLH_T00000095001</name>
</gene>
<evidence type="ECO:0000256" key="5">
    <source>
        <dbReference type="ARBA" id="ARBA00023110"/>
    </source>
</evidence>
<dbReference type="InterPro" id="IPR001680">
    <property type="entry name" value="WD40_rpt"/>
</dbReference>
<dbReference type="PANTHER" id="PTHR45625">
    <property type="entry name" value="PEPTIDYL-PROLYL CIS-TRANS ISOMERASE-RELATED"/>
    <property type="match status" value="1"/>
</dbReference>
<dbReference type="GO" id="GO:0003755">
    <property type="term" value="F:peptidyl-prolyl cis-trans isomerase activity"/>
    <property type="evidence" value="ECO:0007669"/>
    <property type="project" value="UniProtKB-KW"/>
</dbReference>
<dbReference type="SUPFAM" id="SSF50978">
    <property type="entry name" value="WD40 repeat-like"/>
    <property type="match status" value="1"/>
</dbReference>
<evidence type="ECO:0000313" key="11">
    <source>
        <dbReference type="Proteomes" id="UP000008312"/>
    </source>
</evidence>